<evidence type="ECO:0008006" key="4">
    <source>
        <dbReference type="Google" id="ProtNLM"/>
    </source>
</evidence>
<keyword evidence="3" id="KW-1185">Reference proteome</keyword>
<sequence length="333" mass="37118">MYISCSQSHTSLPLPAMKRHLHLAILDADIPARGLFDARGLYSAQFRKILQAATSRLNASNLTTDQPIDLFVSAWDIHGESYPPYDRLHRPTAEGAETTSTTSTGSESDQPIGAILITGSAPGVYEIEQYPWMRRLEEYIKTVFRKYPHVRILGSCFGHQLIAKALLPEGSSADQFEIVVEKCPLGREVGIYAVQADADFASAFPVLDRLPRREMRMQMMHGDRVVVYSRREQSSCGNKTVSLPQPWKNVGSTSICPIQGLYYPQRVLTLQGHLELDAFAMTETCREFGRLLGWSQAELGLYLQQVGPDVQPRQDDAETIAEALICFLAGIEV</sequence>
<dbReference type="PANTHER" id="PTHR42695:SF6">
    <property type="entry name" value="GLUTAMINE AMIDOTRANSFERASE DOMAIN-CONTAINING PROTEIN"/>
    <property type="match status" value="1"/>
</dbReference>
<organism evidence="2 3">
    <name type="scientific">Aspergillus brasiliensis (strain CBS 101740 / IMI 381727 / IBT 21946)</name>
    <dbReference type="NCBI Taxonomy" id="767769"/>
    <lineage>
        <taxon>Eukaryota</taxon>
        <taxon>Fungi</taxon>
        <taxon>Dikarya</taxon>
        <taxon>Ascomycota</taxon>
        <taxon>Pezizomycotina</taxon>
        <taxon>Eurotiomycetes</taxon>
        <taxon>Eurotiomycetidae</taxon>
        <taxon>Eurotiales</taxon>
        <taxon>Aspergillaceae</taxon>
        <taxon>Aspergillus</taxon>
        <taxon>Aspergillus subgen. Circumdati</taxon>
    </lineage>
</organism>
<dbReference type="GO" id="GO:0005634">
    <property type="term" value="C:nucleus"/>
    <property type="evidence" value="ECO:0007669"/>
    <property type="project" value="TreeGrafter"/>
</dbReference>
<dbReference type="VEuPathDB" id="FungiDB:ASPBRDRAFT_47813"/>
<gene>
    <name evidence="2" type="ORF">ASPBRDRAFT_47813</name>
</gene>
<dbReference type="InterPro" id="IPR044992">
    <property type="entry name" value="ChyE-like"/>
</dbReference>
<feature type="region of interest" description="Disordered" evidence="1">
    <location>
        <begin position="86"/>
        <end position="110"/>
    </location>
</feature>
<feature type="compositionally biased region" description="Low complexity" evidence="1">
    <location>
        <begin position="93"/>
        <end position="108"/>
    </location>
</feature>
<protein>
    <recommendedName>
        <fullName evidence="4">Glutamine amidotransferase domain-containing protein</fullName>
    </recommendedName>
</protein>
<dbReference type="InterPro" id="IPR029062">
    <property type="entry name" value="Class_I_gatase-like"/>
</dbReference>
<evidence type="ECO:0000313" key="2">
    <source>
        <dbReference type="EMBL" id="OJJ67780.1"/>
    </source>
</evidence>
<evidence type="ECO:0000256" key="1">
    <source>
        <dbReference type="SAM" id="MobiDB-lite"/>
    </source>
</evidence>
<dbReference type="AlphaFoldDB" id="A0A1L9U7X1"/>
<reference evidence="3" key="1">
    <citation type="journal article" date="2017" name="Genome Biol.">
        <title>Comparative genomics reveals high biological diversity and specific adaptations in the industrially and medically important fungal genus Aspergillus.</title>
        <authorList>
            <person name="de Vries R.P."/>
            <person name="Riley R."/>
            <person name="Wiebenga A."/>
            <person name="Aguilar-Osorio G."/>
            <person name="Amillis S."/>
            <person name="Uchima C.A."/>
            <person name="Anderluh G."/>
            <person name="Asadollahi M."/>
            <person name="Askin M."/>
            <person name="Barry K."/>
            <person name="Battaglia E."/>
            <person name="Bayram O."/>
            <person name="Benocci T."/>
            <person name="Braus-Stromeyer S.A."/>
            <person name="Caldana C."/>
            <person name="Canovas D."/>
            <person name="Cerqueira G.C."/>
            <person name="Chen F."/>
            <person name="Chen W."/>
            <person name="Choi C."/>
            <person name="Clum A."/>
            <person name="Dos Santos R.A."/>
            <person name="Damasio A.R."/>
            <person name="Diallinas G."/>
            <person name="Emri T."/>
            <person name="Fekete E."/>
            <person name="Flipphi M."/>
            <person name="Freyberg S."/>
            <person name="Gallo A."/>
            <person name="Gournas C."/>
            <person name="Habgood R."/>
            <person name="Hainaut M."/>
            <person name="Harispe M.L."/>
            <person name="Henrissat B."/>
            <person name="Hilden K.S."/>
            <person name="Hope R."/>
            <person name="Hossain A."/>
            <person name="Karabika E."/>
            <person name="Karaffa L."/>
            <person name="Karanyi Z."/>
            <person name="Krasevec N."/>
            <person name="Kuo A."/>
            <person name="Kusch H."/>
            <person name="LaButti K."/>
            <person name="Lagendijk E.L."/>
            <person name="Lapidus A."/>
            <person name="Levasseur A."/>
            <person name="Lindquist E."/>
            <person name="Lipzen A."/>
            <person name="Logrieco A.F."/>
            <person name="MacCabe A."/>
            <person name="Maekelae M.R."/>
            <person name="Malavazi I."/>
            <person name="Melin P."/>
            <person name="Meyer V."/>
            <person name="Mielnichuk N."/>
            <person name="Miskei M."/>
            <person name="Molnar A.P."/>
            <person name="Mule G."/>
            <person name="Ngan C.Y."/>
            <person name="Orejas M."/>
            <person name="Orosz E."/>
            <person name="Ouedraogo J.P."/>
            <person name="Overkamp K.M."/>
            <person name="Park H.-S."/>
            <person name="Perrone G."/>
            <person name="Piumi F."/>
            <person name="Punt P.J."/>
            <person name="Ram A.F."/>
            <person name="Ramon A."/>
            <person name="Rauscher S."/>
            <person name="Record E."/>
            <person name="Riano-Pachon D.M."/>
            <person name="Robert V."/>
            <person name="Roehrig J."/>
            <person name="Ruller R."/>
            <person name="Salamov A."/>
            <person name="Salih N.S."/>
            <person name="Samson R.A."/>
            <person name="Sandor E."/>
            <person name="Sanguinetti M."/>
            <person name="Schuetze T."/>
            <person name="Sepcic K."/>
            <person name="Shelest E."/>
            <person name="Sherlock G."/>
            <person name="Sophianopoulou V."/>
            <person name="Squina F.M."/>
            <person name="Sun H."/>
            <person name="Susca A."/>
            <person name="Todd R.B."/>
            <person name="Tsang A."/>
            <person name="Unkles S.E."/>
            <person name="van de Wiele N."/>
            <person name="van Rossen-Uffink D."/>
            <person name="Oliveira J.V."/>
            <person name="Vesth T.C."/>
            <person name="Visser J."/>
            <person name="Yu J.-H."/>
            <person name="Zhou M."/>
            <person name="Andersen M.R."/>
            <person name="Archer D.B."/>
            <person name="Baker S.E."/>
            <person name="Benoit I."/>
            <person name="Brakhage A.A."/>
            <person name="Braus G.H."/>
            <person name="Fischer R."/>
            <person name="Frisvad J.C."/>
            <person name="Goldman G.H."/>
            <person name="Houbraken J."/>
            <person name="Oakley B."/>
            <person name="Pocsi I."/>
            <person name="Scazzocchio C."/>
            <person name="Seiboth B."/>
            <person name="vanKuyk P.A."/>
            <person name="Wortman J."/>
            <person name="Dyer P.S."/>
            <person name="Grigoriev I.V."/>
        </authorList>
    </citation>
    <scope>NUCLEOTIDE SEQUENCE [LARGE SCALE GENOMIC DNA]</scope>
    <source>
        <strain evidence="3">CBS 101740 / IMI 381727 / IBT 21946</strain>
    </source>
</reference>
<dbReference type="SUPFAM" id="SSF52317">
    <property type="entry name" value="Class I glutamine amidotransferase-like"/>
    <property type="match status" value="1"/>
</dbReference>
<dbReference type="Gene3D" id="3.40.50.880">
    <property type="match status" value="1"/>
</dbReference>
<dbReference type="OrthoDB" id="1669814at2759"/>
<dbReference type="GeneID" id="93578437"/>
<dbReference type="EMBL" id="KV878693">
    <property type="protein sequence ID" value="OJJ67780.1"/>
    <property type="molecule type" value="Genomic_DNA"/>
</dbReference>
<accession>A0A1L9U7X1</accession>
<dbReference type="OMA" id="IQMFHGD"/>
<dbReference type="Proteomes" id="UP000184499">
    <property type="component" value="Unassembled WGS sequence"/>
</dbReference>
<dbReference type="RefSeq" id="XP_067475029.1">
    <property type="nucleotide sequence ID" value="XM_067625949.1"/>
</dbReference>
<proteinExistence type="predicted"/>
<dbReference type="CDD" id="cd01741">
    <property type="entry name" value="GATase1_1"/>
    <property type="match status" value="1"/>
</dbReference>
<evidence type="ECO:0000313" key="3">
    <source>
        <dbReference type="Proteomes" id="UP000184499"/>
    </source>
</evidence>
<dbReference type="GO" id="GO:0005829">
    <property type="term" value="C:cytosol"/>
    <property type="evidence" value="ECO:0007669"/>
    <property type="project" value="TreeGrafter"/>
</dbReference>
<name>A0A1L9U7X1_ASPBC</name>
<dbReference type="STRING" id="767769.A0A1L9U7X1"/>
<dbReference type="PANTHER" id="PTHR42695">
    <property type="entry name" value="GLUTAMINE AMIDOTRANSFERASE YLR126C-RELATED"/>
    <property type="match status" value="1"/>
</dbReference>